<comment type="subcellular location">
    <subcellularLocation>
        <location evidence="1">Membrane</location>
        <topology evidence="1">Multi-pass membrane protein</topology>
    </subcellularLocation>
</comment>
<keyword evidence="4" id="KW-0812">Transmembrane</keyword>
<keyword evidence="5" id="KW-0631">Potassium channel</keyword>
<organism evidence="12 13">
    <name type="scientific">Cichlidogyrus casuarinus</name>
    <dbReference type="NCBI Taxonomy" id="1844966"/>
    <lineage>
        <taxon>Eukaryota</taxon>
        <taxon>Metazoa</taxon>
        <taxon>Spiralia</taxon>
        <taxon>Lophotrochozoa</taxon>
        <taxon>Platyhelminthes</taxon>
        <taxon>Monogenea</taxon>
        <taxon>Monopisthocotylea</taxon>
        <taxon>Dactylogyridea</taxon>
        <taxon>Ancyrocephalidae</taxon>
        <taxon>Cichlidogyrus</taxon>
    </lineage>
</organism>
<dbReference type="InterPro" id="IPR048735">
    <property type="entry name" value="Slowpoke-like_C"/>
</dbReference>
<dbReference type="EMBL" id="JBJKFK010001039">
    <property type="protein sequence ID" value="KAL3314296.1"/>
    <property type="molecule type" value="Genomic_DNA"/>
</dbReference>
<dbReference type="Gene3D" id="3.40.50.720">
    <property type="entry name" value="NAD(P)-binding Rossmann-like Domain"/>
    <property type="match status" value="1"/>
</dbReference>
<dbReference type="AlphaFoldDB" id="A0ABD2Q3V7"/>
<evidence type="ECO:0000313" key="13">
    <source>
        <dbReference type="Proteomes" id="UP001626550"/>
    </source>
</evidence>
<dbReference type="PROSITE" id="PS51201">
    <property type="entry name" value="RCK_N"/>
    <property type="match status" value="1"/>
</dbReference>
<dbReference type="Pfam" id="PF21014">
    <property type="entry name" value="Slowpoke_C"/>
    <property type="match status" value="1"/>
</dbReference>
<keyword evidence="10 12" id="KW-0407">Ion channel</keyword>
<dbReference type="GO" id="GO:0005267">
    <property type="term" value="F:potassium channel activity"/>
    <property type="evidence" value="ECO:0007669"/>
    <property type="project" value="UniProtKB-KW"/>
</dbReference>
<dbReference type="PANTHER" id="PTHR10027:SF33">
    <property type="entry name" value="CALCIUM-ACTIVATED POTASSIUM CHANNEL SUBUNIT ALPHA-1-RELATED"/>
    <property type="match status" value="1"/>
</dbReference>
<name>A0ABD2Q3V7_9PLAT</name>
<evidence type="ECO:0000256" key="5">
    <source>
        <dbReference type="ARBA" id="ARBA00022826"/>
    </source>
</evidence>
<evidence type="ECO:0000256" key="6">
    <source>
        <dbReference type="ARBA" id="ARBA00022958"/>
    </source>
</evidence>
<dbReference type="Proteomes" id="UP001626550">
    <property type="component" value="Unassembled WGS sequence"/>
</dbReference>
<evidence type="ECO:0000256" key="10">
    <source>
        <dbReference type="ARBA" id="ARBA00023303"/>
    </source>
</evidence>
<evidence type="ECO:0000256" key="2">
    <source>
        <dbReference type="ARBA" id="ARBA00022448"/>
    </source>
</evidence>
<sequence>MPIAVIAEVKMNESNTFFQNIVDKEIPSEELKDLLSSQMLELVQKKGADRQYLAICPVADDSVVIKTGTIGFFVCDSQEQALRASQYCIVCHEDVKALGSLLTGRDRLRIQCKCRNKAFRGSSNYYAKKARFMFLDHNMCSVSQEEQVEKEEVPLDELKSSEFDETGMYHNCYPVRMEKALLRNGKVMKRMPGWTKDILRNHIVICILAKSGAPQLGLRSFVMPLRASNLDMDRLKSIVLMGDSEYIAQEWDSICTLPKVYVMPASPFSRSDLRLVRIQYCSMCVIISSRHQSKPEDPFMNDKEAILCSLNIRGMKFSPVEAGREAAKLEFPPRLSGNEIPTITELSNDGNVHYLDSEDLQYGATSELQVYMSSSFAMGKAFTSSVLDALASTAYFDRNTMTIIRHFVTGGMTPVLEQMLSEGEGTTCLTSMNKSLDMTAIHAENCIINRNRKRPRIDQIALSDVLFKDLLESNNVVIFGELFAWALQQLGVLCIGLFRLKKVAASCTQHVSAPDSISVPNLYSRRMSALK</sequence>
<keyword evidence="8" id="KW-0406">Ion transport</keyword>
<evidence type="ECO:0000256" key="3">
    <source>
        <dbReference type="ARBA" id="ARBA00022538"/>
    </source>
</evidence>
<dbReference type="PANTHER" id="PTHR10027">
    <property type="entry name" value="CALCIUM-ACTIVATED POTASSIUM CHANNEL ALPHA CHAIN"/>
    <property type="match status" value="1"/>
</dbReference>
<keyword evidence="3" id="KW-0633">Potassium transport</keyword>
<keyword evidence="7" id="KW-1133">Transmembrane helix</keyword>
<accession>A0ABD2Q3V7</accession>
<reference evidence="12 13" key="1">
    <citation type="submission" date="2024-11" db="EMBL/GenBank/DDBJ databases">
        <title>Adaptive evolution of stress response genes in parasites aligns with host niche diversity.</title>
        <authorList>
            <person name="Hahn C."/>
            <person name="Resl P."/>
        </authorList>
    </citation>
    <scope>NUCLEOTIDE SEQUENCE [LARGE SCALE GENOMIC DNA]</scope>
    <source>
        <strain evidence="12">EGGRZ-B1_66</strain>
        <tissue evidence="12">Body</tissue>
    </source>
</reference>
<evidence type="ECO:0000256" key="4">
    <source>
        <dbReference type="ARBA" id="ARBA00022692"/>
    </source>
</evidence>
<dbReference type="Pfam" id="PF22614">
    <property type="entry name" value="Slo-like_RCK"/>
    <property type="match status" value="1"/>
</dbReference>
<evidence type="ECO:0000256" key="8">
    <source>
        <dbReference type="ARBA" id="ARBA00023065"/>
    </source>
</evidence>
<comment type="caution">
    <text evidence="12">The sequence shown here is derived from an EMBL/GenBank/DDBJ whole genome shotgun (WGS) entry which is preliminary data.</text>
</comment>
<dbReference type="InterPro" id="IPR003148">
    <property type="entry name" value="RCK_N"/>
</dbReference>
<evidence type="ECO:0000256" key="9">
    <source>
        <dbReference type="ARBA" id="ARBA00023136"/>
    </source>
</evidence>
<dbReference type="InterPro" id="IPR047871">
    <property type="entry name" value="K_chnl_Slo-like"/>
</dbReference>
<gene>
    <name evidence="12" type="primary">KCNMA1_1</name>
    <name evidence="12" type="ORF">Ciccas_007083</name>
</gene>
<feature type="domain" description="RCK N-terminal" evidence="11">
    <location>
        <begin position="200"/>
        <end position="345"/>
    </location>
</feature>
<evidence type="ECO:0000256" key="1">
    <source>
        <dbReference type="ARBA" id="ARBA00004141"/>
    </source>
</evidence>
<proteinExistence type="predicted"/>
<keyword evidence="9" id="KW-0472">Membrane</keyword>
<protein>
    <submittedName>
        <fullName evidence="12">Calcium-activated potassium channel subunit alpha-1</fullName>
    </submittedName>
</protein>
<evidence type="ECO:0000256" key="7">
    <source>
        <dbReference type="ARBA" id="ARBA00022989"/>
    </source>
</evidence>
<keyword evidence="13" id="KW-1185">Reference proteome</keyword>
<dbReference type="GO" id="GO:0016020">
    <property type="term" value="C:membrane"/>
    <property type="evidence" value="ECO:0007669"/>
    <property type="project" value="UniProtKB-SubCell"/>
</dbReference>
<evidence type="ECO:0000259" key="11">
    <source>
        <dbReference type="PROSITE" id="PS51201"/>
    </source>
</evidence>
<keyword evidence="6" id="KW-0630">Potassium</keyword>
<evidence type="ECO:0000313" key="12">
    <source>
        <dbReference type="EMBL" id="KAL3314296.1"/>
    </source>
</evidence>
<keyword evidence="2" id="KW-0813">Transport</keyword>